<comment type="caution">
    <text evidence="1">The sequence shown here is derived from an EMBL/GenBank/DDBJ whole genome shotgun (WGS) entry which is preliminary data.</text>
</comment>
<reference evidence="1" key="1">
    <citation type="submission" date="2023-08" db="EMBL/GenBank/DDBJ databases">
        <authorList>
            <person name="Chen Y."/>
            <person name="Shah S."/>
            <person name="Dougan E. K."/>
            <person name="Thang M."/>
            <person name="Chan C."/>
        </authorList>
    </citation>
    <scope>NUCLEOTIDE SEQUENCE</scope>
</reference>
<dbReference type="AlphaFoldDB" id="A0AA36ITF3"/>
<protein>
    <submittedName>
        <fullName evidence="1">Uncharacterized protein</fullName>
    </submittedName>
</protein>
<proteinExistence type="predicted"/>
<keyword evidence="2" id="KW-1185">Reference proteome</keyword>
<sequence>MAVVTLRNLMDRWSEGEVAILELMEQSCNGLSQEGAEDEAIAVSLVEDARRLCRHCISGAGEERRVSSMVLAAMASGRSTPLLHRMLLHTSGETVPLQEELEAAALLLLHEVQRFQQALKQMGRALPSYALPFDMALAAAHACGVLQGLTIKARHRWPRPVHV</sequence>
<evidence type="ECO:0000313" key="1">
    <source>
        <dbReference type="EMBL" id="CAJ1393662.1"/>
    </source>
</evidence>
<dbReference type="Proteomes" id="UP001178507">
    <property type="component" value="Unassembled WGS sequence"/>
</dbReference>
<organism evidence="1 2">
    <name type="scientific">Effrenium voratum</name>
    <dbReference type="NCBI Taxonomy" id="2562239"/>
    <lineage>
        <taxon>Eukaryota</taxon>
        <taxon>Sar</taxon>
        <taxon>Alveolata</taxon>
        <taxon>Dinophyceae</taxon>
        <taxon>Suessiales</taxon>
        <taxon>Symbiodiniaceae</taxon>
        <taxon>Effrenium</taxon>
    </lineage>
</organism>
<dbReference type="EMBL" id="CAUJNA010002624">
    <property type="protein sequence ID" value="CAJ1393662.1"/>
    <property type="molecule type" value="Genomic_DNA"/>
</dbReference>
<evidence type="ECO:0000313" key="2">
    <source>
        <dbReference type="Proteomes" id="UP001178507"/>
    </source>
</evidence>
<accession>A0AA36ITF3</accession>
<gene>
    <name evidence="1" type="ORF">EVOR1521_LOCUS18485</name>
</gene>
<name>A0AA36ITF3_9DINO</name>